<keyword evidence="2" id="KW-1185">Reference proteome</keyword>
<accession>A0AAF3FJT8</accession>
<protein>
    <submittedName>
        <fullName evidence="3">Uncharacterized protein</fullName>
    </submittedName>
</protein>
<keyword evidence="1" id="KW-0472">Membrane</keyword>
<reference evidence="3" key="1">
    <citation type="submission" date="2024-02" db="UniProtKB">
        <authorList>
            <consortium name="WormBaseParasite"/>
        </authorList>
    </citation>
    <scope>IDENTIFICATION</scope>
</reference>
<dbReference type="AlphaFoldDB" id="A0AAF3FJT8"/>
<proteinExistence type="predicted"/>
<feature type="transmembrane region" description="Helical" evidence="1">
    <location>
        <begin position="130"/>
        <end position="149"/>
    </location>
</feature>
<sequence length="424" mass="47504">MKQSYEITVVDCINCTLESRWSSLIWIGADDEMQRAAPLDDCDYFNRYGTSSKPPVGDSPDYLFGQCHNTSGDPVKFYDGKMAGNLVAVTVTVTQYVDLRMNTDLITLPVESMNASLFSRVIVGARRSTLYAYFVAVAPIGGMIFVKTLRRDSRSQQTCKIEVFKGTVPSLSDSTNLIFTLGQNDTGRDMIWRMPIITFRFSGGECYAQIEYRRFIEEFDANTCLLRDIPVTPFTFPIVSSDSKQQILESKCFVQANLAKVVITLEKLIGGTLEIDFGGNRTKITADNSVTVICQKNVSKITYYWHPDPSEAESRILGRIDVNPINSDSSCSLEPKKNGLSKWVKVGVVIGATALTLILVLFCFWCIRAVILSPKPKKKHLHHSYKSYQSDSILEFDDPIERIPSVSEAVPQTYSEVYPSLDEI</sequence>
<keyword evidence="1" id="KW-0812">Transmembrane</keyword>
<organism evidence="2 3">
    <name type="scientific">Mesorhabditis belari</name>
    <dbReference type="NCBI Taxonomy" id="2138241"/>
    <lineage>
        <taxon>Eukaryota</taxon>
        <taxon>Metazoa</taxon>
        <taxon>Ecdysozoa</taxon>
        <taxon>Nematoda</taxon>
        <taxon>Chromadorea</taxon>
        <taxon>Rhabditida</taxon>
        <taxon>Rhabditina</taxon>
        <taxon>Rhabditomorpha</taxon>
        <taxon>Rhabditoidea</taxon>
        <taxon>Rhabditidae</taxon>
        <taxon>Mesorhabditinae</taxon>
        <taxon>Mesorhabditis</taxon>
    </lineage>
</organism>
<dbReference type="WBParaSite" id="MBELARI_LOCUS7143">
    <property type="protein sequence ID" value="MBELARI_LOCUS7143"/>
    <property type="gene ID" value="MBELARI_LOCUS7143"/>
</dbReference>
<name>A0AAF3FJT8_9BILA</name>
<evidence type="ECO:0000313" key="2">
    <source>
        <dbReference type="Proteomes" id="UP000887575"/>
    </source>
</evidence>
<evidence type="ECO:0000313" key="3">
    <source>
        <dbReference type="WBParaSite" id="MBELARI_LOCUS7143"/>
    </source>
</evidence>
<evidence type="ECO:0000256" key="1">
    <source>
        <dbReference type="SAM" id="Phobius"/>
    </source>
</evidence>
<keyword evidence="1" id="KW-1133">Transmembrane helix</keyword>
<feature type="transmembrane region" description="Helical" evidence="1">
    <location>
        <begin position="346"/>
        <end position="371"/>
    </location>
</feature>
<dbReference type="Proteomes" id="UP000887575">
    <property type="component" value="Unassembled WGS sequence"/>
</dbReference>